<gene>
    <name evidence="2" type="ORF">SAMN05216529_104243</name>
</gene>
<sequence length="53" mass="6045">MLKNIVLIVALLCSCVYMTLFWISNKKANQIANKFQKLFIAVSAILLVLYIIL</sequence>
<evidence type="ECO:0000313" key="3">
    <source>
        <dbReference type="Proteomes" id="UP000254051"/>
    </source>
</evidence>
<protein>
    <submittedName>
        <fullName evidence="2">Uncharacterized protein</fullName>
    </submittedName>
</protein>
<reference evidence="3" key="1">
    <citation type="submission" date="2017-07" db="EMBL/GenBank/DDBJ databases">
        <authorList>
            <person name="Varghese N."/>
            <person name="Submissions S."/>
        </authorList>
    </citation>
    <scope>NUCLEOTIDE SEQUENCE [LARGE SCALE GENOMIC DNA]</scope>
    <source>
        <strain evidence="3">NLAE-zl-C134</strain>
    </source>
</reference>
<dbReference type="Proteomes" id="UP000254051">
    <property type="component" value="Unassembled WGS sequence"/>
</dbReference>
<keyword evidence="1" id="KW-0812">Transmembrane</keyword>
<name>A0A315ZYX2_9FIRM</name>
<organism evidence="2 3">
    <name type="scientific">Faecalicatena contorta</name>
    <dbReference type="NCBI Taxonomy" id="39482"/>
    <lineage>
        <taxon>Bacteria</taxon>
        <taxon>Bacillati</taxon>
        <taxon>Bacillota</taxon>
        <taxon>Clostridia</taxon>
        <taxon>Lachnospirales</taxon>
        <taxon>Lachnospiraceae</taxon>
        <taxon>Faecalicatena</taxon>
    </lineage>
</organism>
<keyword evidence="1" id="KW-1133">Transmembrane helix</keyword>
<keyword evidence="3" id="KW-1185">Reference proteome</keyword>
<evidence type="ECO:0000256" key="1">
    <source>
        <dbReference type="SAM" id="Phobius"/>
    </source>
</evidence>
<dbReference type="AlphaFoldDB" id="A0A315ZYX2"/>
<evidence type="ECO:0000313" key="2">
    <source>
        <dbReference type="EMBL" id="SUQ13931.1"/>
    </source>
</evidence>
<feature type="transmembrane region" description="Helical" evidence="1">
    <location>
        <begin position="6"/>
        <end position="23"/>
    </location>
</feature>
<feature type="transmembrane region" description="Helical" evidence="1">
    <location>
        <begin position="35"/>
        <end position="52"/>
    </location>
</feature>
<keyword evidence="1" id="KW-0472">Membrane</keyword>
<dbReference type="PROSITE" id="PS51257">
    <property type="entry name" value="PROKAR_LIPOPROTEIN"/>
    <property type="match status" value="1"/>
</dbReference>
<accession>A0A315ZYX2</accession>
<dbReference type="EMBL" id="UHJJ01000004">
    <property type="protein sequence ID" value="SUQ13931.1"/>
    <property type="molecule type" value="Genomic_DNA"/>
</dbReference>
<proteinExistence type="predicted"/>